<keyword evidence="1" id="KW-0472">Membrane</keyword>
<proteinExistence type="predicted"/>
<gene>
    <name evidence="2" type="ORF">ACFFSA_04085</name>
</gene>
<keyword evidence="1" id="KW-1133">Transmembrane helix</keyword>
<organism evidence="2 3">
    <name type="scientific">Nonomuraea helvata</name>
    <dbReference type="NCBI Taxonomy" id="37484"/>
    <lineage>
        <taxon>Bacteria</taxon>
        <taxon>Bacillati</taxon>
        <taxon>Actinomycetota</taxon>
        <taxon>Actinomycetes</taxon>
        <taxon>Streptosporangiales</taxon>
        <taxon>Streptosporangiaceae</taxon>
        <taxon>Nonomuraea</taxon>
    </lineage>
</organism>
<name>A0ABV5RS48_9ACTN</name>
<feature type="transmembrane region" description="Helical" evidence="1">
    <location>
        <begin position="90"/>
        <end position="107"/>
    </location>
</feature>
<sequence>MTTPVNGIRPGGTAGLVVWRVLWVLLFLVASLLAVSSQLIPVYEYAWWDDMSPGKIDEDMLIIVRWMLQSAYIPAIVSCALPVRSRVMQIFSAILGIAISGLLFVLPE</sequence>
<reference evidence="2 3" key="1">
    <citation type="submission" date="2024-09" db="EMBL/GenBank/DDBJ databases">
        <authorList>
            <person name="Sun Q."/>
            <person name="Mori K."/>
        </authorList>
    </citation>
    <scope>NUCLEOTIDE SEQUENCE [LARGE SCALE GENOMIC DNA]</scope>
    <source>
        <strain evidence="2 3">JCM 3143</strain>
    </source>
</reference>
<dbReference type="Proteomes" id="UP001589532">
    <property type="component" value="Unassembled WGS sequence"/>
</dbReference>
<keyword evidence="3" id="KW-1185">Reference proteome</keyword>
<dbReference type="EMBL" id="JBHMBW010000003">
    <property type="protein sequence ID" value="MFB9622251.1"/>
    <property type="molecule type" value="Genomic_DNA"/>
</dbReference>
<accession>A0ABV5RS48</accession>
<comment type="caution">
    <text evidence="2">The sequence shown here is derived from an EMBL/GenBank/DDBJ whole genome shotgun (WGS) entry which is preliminary data.</text>
</comment>
<keyword evidence="1" id="KW-0812">Transmembrane</keyword>
<protein>
    <submittedName>
        <fullName evidence="2">Uncharacterized protein</fullName>
    </submittedName>
</protein>
<feature type="transmembrane region" description="Helical" evidence="1">
    <location>
        <begin position="63"/>
        <end position="83"/>
    </location>
</feature>
<feature type="transmembrane region" description="Helical" evidence="1">
    <location>
        <begin position="21"/>
        <end position="43"/>
    </location>
</feature>
<evidence type="ECO:0000256" key="1">
    <source>
        <dbReference type="SAM" id="Phobius"/>
    </source>
</evidence>
<evidence type="ECO:0000313" key="3">
    <source>
        <dbReference type="Proteomes" id="UP001589532"/>
    </source>
</evidence>
<evidence type="ECO:0000313" key="2">
    <source>
        <dbReference type="EMBL" id="MFB9622251.1"/>
    </source>
</evidence>
<dbReference type="RefSeq" id="WP_344997303.1">
    <property type="nucleotide sequence ID" value="NZ_BAAAXV010000009.1"/>
</dbReference>